<feature type="transmembrane region" description="Helical" evidence="1">
    <location>
        <begin position="229"/>
        <end position="246"/>
    </location>
</feature>
<name>A0A3B0UMK9_9ZZZZ</name>
<feature type="transmembrane region" description="Helical" evidence="1">
    <location>
        <begin position="66"/>
        <end position="83"/>
    </location>
</feature>
<evidence type="ECO:0008006" key="3">
    <source>
        <dbReference type="Google" id="ProtNLM"/>
    </source>
</evidence>
<reference evidence="2" key="1">
    <citation type="submission" date="2018-06" db="EMBL/GenBank/DDBJ databases">
        <authorList>
            <person name="Zhirakovskaya E."/>
        </authorList>
    </citation>
    <scope>NUCLEOTIDE SEQUENCE</scope>
</reference>
<organism evidence="2">
    <name type="scientific">hydrothermal vent metagenome</name>
    <dbReference type="NCBI Taxonomy" id="652676"/>
    <lineage>
        <taxon>unclassified sequences</taxon>
        <taxon>metagenomes</taxon>
        <taxon>ecological metagenomes</taxon>
    </lineage>
</organism>
<evidence type="ECO:0000313" key="2">
    <source>
        <dbReference type="EMBL" id="VAW30350.1"/>
    </source>
</evidence>
<protein>
    <recommendedName>
        <fullName evidence="3">Phytol kinase</fullName>
    </recommendedName>
</protein>
<keyword evidence="1" id="KW-0812">Transmembrane</keyword>
<dbReference type="AlphaFoldDB" id="A0A3B0UMK9"/>
<keyword evidence="1" id="KW-0472">Membrane</keyword>
<keyword evidence="1" id="KW-1133">Transmembrane helix</keyword>
<sequence>MSTEFLFNTILFLLLYFGISFGAGQLVLLRGVKVNYTRKINHFSLYFVPLLVDKIIPYEITSATGLARLGIILFCLGVMIRPIRQQIRFTEVMYVGFDRPEDRPHTMVWLLTQIMAGFLVIIPLQVYWATLGLADLLLIPTIINVFGDGLAEPVGVRFGKHTYETKALWTKKRFTRSYEGSAMLFASGVVALLVTADLFSPMQLTVGLLTIPLLMTLTEAYSPHTWDTPFLYLVGGLLLIVIMTLVP</sequence>
<evidence type="ECO:0000256" key="1">
    <source>
        <dbReference type="SAM" id="Phobius"/>
    </source>
</evidence>
<feature type="transmembrane region" description="Helical" evidence="1">
    <location>
        <begin position="108"/>
        <end position="130"/>
    </location>
</feature>
<dbReference type="EMBL" id="UOEU01000046">
    <property type="protein sequence ID" value="VAW30350.1"/>
    <property type="molecule type" value="Genomic_DNA"/>
</dbReference>
<accession>A0A3B0UMK9</accession>
<proteinExistence type="predicted"/>
<feature type="transmembrane region" description="Helical" evidence="1">
    <location>
        <begin position="6"/>
        <end position="28"/>
    </location>
</feature>
<feature type="transmembrane region" description="Helical" evidence="1">
    <location>
        <begin position="136"/>
        <end position="156"/>
    </location>
</feature>
<feature type="transmembrane region" description="Helical" evidence="1">
    <location>
        <begin position="177"/>
        <end position="196"/>
    </location>
</feature>
<gene>
    <name evidence="2" type="ORF">MNBD_CHLOROFLEXI01-1626</name>
</gene>